<evidence type="ECO:0000313" key="1">
    <source>
        <dbReference type="EMBL" id="MDQ0463214.1"/>
    </source>
</evidence>
<gene>
    <name evidence="1" type="ORF">QO010_000962</name>
</gene>
<dbReference type="InterPro" id="IPR003772">
    <property type="entry name" value="YceD"/>
</dbReference>
<protein>
    <submittedName>
        <fullName evidence="1">Uncharacterized metal-binding protein YceD (DUF177 family)</fullName>
    </submittedName>
</protein>
<dbReference type="RefSeq" id="WP_307346703.1">
    <property type="nucleotide sequence ID" value="NZ_JAUSVS010000001.1"/>
</dbReference>
<keyword evidence="2" id="KW-1185">Reference proteome</keyword>
<dbReference type="EMBL" id="JAUSVS010000001">
    <property type="protein sequence ID" value="MDQ0463214.1"/>
    <property type="molecule type" value="Genomic_DNA"/>
</dbReference>
<proteinExistence type="predicted"/>
<reference evidence="1 2" key="1">
    <citation type="submission" date="2023-07" db="EMBL/GenBank/DDBJ databases">
        <title>Genomic Encyclopedia of Type Strains, Phase IV (KMG-IV): sequencing the most valuable type-strain genomes for metagenomic binning, comparative biology and taxonomic classification.</title>
        <authorList>
            <person name="Goeker M."/>
        </authorList>
    </citation>
    <scope>NUCLEOTIDE SEQUENCE [LARGE SCALE GENOMIC DNA]</scope>
    <source>
        <strain evidence="1 2">DSM 18695</strain>
    </source>
</reference>
<dbReference type="Pfam" id="PF02620">
    <property type="entry name" value="YceD"/>
    <property type="match status" value="1"/>
</dbReference>
<name>A0ABU0IQB6_9CAUL</name>
<comment type="caution">
    <text evidence="1">The sequence shown here is derived from an EMBL/GenBank/DDBJ whole genome shotgun (WGS) entry which is preliminary data.</text>
</comment>
<evidence type="ECO:0000313" key="2">
    <source>
        <dbReference type="Proteomes" id="UP001228905"/>
    </source>
</evidence>
<sequence length="173" mass="18714">MSWTHEIRLGEIQRAPTKIRLEADAAARKAVARQLGLVSIESLTADLALKAWLDGAELTGAFVAEVTQTCSVSAEDFPERVEGQVFVRMVPAGSPNAPTETIGDEIEVDLEGDDPPDVLESDRIDLAGYVVEHLALELDPFPRKPGAVFEPPPEETPASPFAILRKLKADDSN</sequence>
<dbReference type="Proteomes" id="UP001228905">
    <property type="component" value="Unassembled WGS sequence"/>
</dbReference>
<accession>A0ABU0IQB6</accession>
<organism evidence="1 2">
    <name type="scientific">Caulobacter ginsengisoli</name>
    <dbReference type="NCBI Taxonomy" id="400775"/>
    <lineage>
        <taxon>Bacteria</taxon>
        <taxon>Pseudomonadati</taxon>
        <taxon>Pseudomonadota</taxon>
        <taxon>Alphaproteobacteria</taxon>
        <taxon>Caulobacterales</taxon>
        <taxon>Caulobacteraceae</taxon>
        <taxon>Caulobacter</taxon>
    </lineage>
</organism>